<reference evidence="7" key="1">
    <citation type="journal article" date="2019" name="Int. J. Syst. Evol. Microbiol.">
        <title>The Global Catalogue of Microorganisms (GCM) 10K type strain sequencing project: providing services to taxonomists for standard genome sequencing and annotation.</title>
        <authorList>
            <consortium name="The Broad Institute Genomics Platform"/>
            <consortium name="The Broad Institute Genome Sequencing Center for Infectious Disease"/>
            <person name="Wu L."/>
            <person name="Ma J."/>
        </authorList>
    </citation>
    <scope>NUCLEOTIDE SEQUENCE [LARGE SCALE GENOMIC DNA]</scope>
    <source>
        <strain evidence="7">KCTC 42447</strain>
    </source>
</reference>
<dbReference type="InterPro" id="IPR011611">
    <property type="entry name" value="PfkB_dom"/>
</dbReference>
<evidence type="ECO:0000256" key="3">
    <source>
        <dbReference type="ARBA" id="ARBA00022777"/>
    </source>
</evidence>
<keyword evidence="7" id="KW-1185">Reference proteome</keyword>
<name>A0ABV7T7Q7_9GAMM</name>
<dbReference type="InterPro" id="IPR002139">
    <property type="entry name" value="Ribo/fructo_kinase"/>
</dbReference>
<sequence>MPRRTLVSLGSVNADFQVRVDAPAGSQETLLAHQFRRFAGGKAGNAAFLGARFGHRSLLLGRVGDDALAEQALAPLRDAGVEVAVESVPGRSTGVSMITVPPDAKKHIVLATNANDDWAVPGIEAMAGVFDGITGPACLVVNYEVPAIVVRRAVQMACRQGWSVVLDPSFPDRVERDLLPSLTAIVPNVAEAEALVGFAVASLDDAARAALALQSEGVSIACVKLSDGGCVLAGDAGLWHLPGGHLKPVDTTGAGDGFTGAMAIALLEGRPPLEAAAWGVATAQHAVTAYGSQAAYPDRARVEASAGELLDRAVPLERPAC</sequence>
<evidence type="ECO:0000256" key="2">
    <source>
        <dbReference type="ARBA" id="ARBA00022679"/>
    </source>
</evidence>
<dbReference type="PRINTS" id="PR00990">
    <property type="entry name" value="RIBOKINASE"/>
</dbReference>
<protein>
    <submittedName>
        <fullName evidence="6">PfkB family carbohydrate kinase</fullName>
    </submittedName>
</protein>
<evidence type="ECO:0000259" key="5">
    <source>
        <dbReference type="Pfam" id="PF00294"/>
    </source>
</evidence>
<dbReference type="PROSITE" id="PS00584">
    <property type="entry name" value="PFKB_KINASES_2"/>
    <property type="match status" value="1"/>
</dbReference>
<proteinExistence type="inferred from homology"/>
<dbReference type="PANTHER" id="PTHR10584">
    <property type="entry name" value="SUGAR KINASE"/>
    <property type="match status" value="1"/>
</dbReference>
<keyword evidence="3 4" id="KW-0418">Kinase</keyword>
<comment type="caution">
    <text evidence="6">The sequence shown here is derived from an EMBL/GenBank/DDBJ whole genome shotgun (WGS) entry which is preliminary data.</text>
</comment>
<dbReference type="InterPro" id="IPR029056">
    <property type="entry name" value="Ribokinase-like"/>
</dbReference>
<accession>A0ABV7T7Q7</accession>
<evidence type="ECO:0000313" key="7">
    <source>
        <dbReference type="Proteomes" id="UP001595630"/>
    </source>
</evidence>
<dbReference type="Proteomes" id="UP001595630">
    <property type="component" value="Unassembled WGS sequence"/>
</dbReference>
<dbReference type="GO" id="GO:0016301">
    <property type="term" value="F:kinase activity"/>
    <property type="evidence" value="ECO:0007669"/>
    <property type="project" value="UniProtKB-KW"/>
</dbReference>
<keyword evidence="2 4" id="KW-0808">Transferase</keyword>
<dbReference type="Pfam" id="PF00294">
    <property type="entry name" value="PfkB"/>
    <property type="match status" value="1"/>
</dbReference>
<comment type="similarity">
    <text evidence="1 4">Belongs to the carbohydrate kinase PfkB family.</text>
</comment>
<feature type="domain" description="Carbohydrate kinase PfkB" evidence="5">
    <location>
        <begin position="5"/>
        <end position="298"/>
    </location>
</feature>
<evidence type="ECO:0000256" key="4">
    <source>
        <dbReference type="RuleBase" id="RU003704"/>
    </source>
</evidence>
<evidence type="ECO:0000256" key="1">
    <source>
        <dbReference type="ARBA" id="ARBA00010688"/>
    </source>
</evidence>
<dbReference type="PANTHER" id="PTHR10584:SF166">
    <property type="entry name" value="RIBOKINASE"/>
    <property type="match status" value="1"/>
</dbReference>
<dbReference type="SUPFAM" id="SSF53613">
    <property type="entry name" value="Ribokinase-like"/>
    <property type="match status" value="1"/>
</dbReference>
<organism evidence="6 7">
    <name type="scientific">Stutzerimonas tarimensis</name>
    <dbReference type="NCBI Taxonomy" id="1507735"/>
    <lineage>
        <taxon>Bacteria</taxon>
        <taxon>Pseudomonadati</taxon>
        <taxon>Pseudomonadota</taxon>
        <taxon>Gammaproteobacteria</taxon>
        <taxon>Pseudomonadales</taxon>
        <taxon>Pseudomonadaceae</taxon>
        <taxon>Stutzerimonas</taxon>
    </lineage>
</organism>
<dbReference type="InterPro" id="IPR002173">
    <property type="entry name" value="Carboh/pur_kinase_PfkB_CS"/>
</dbReference>
<evidence type="ECO:0000313" key="6">
    <source>
        <dbReference type="EMBL" id="MFC3607508.1"/>
    </source>
</evidence>
<gene>
    <name evidence="6" type="ORF">ACFOMF_06945</name>
</gene>
<dbReference type="RefSeq" id="WP_386362792.1">
    <property type="nucleotide sequence ID" value="NZ_JBHRXZ010000017.1"/>
</dbReference>
<dbReference type="EMBL" id="JBHRXZ010000017">
    <property type="protein sequence ID" value="MFC3607508.1"/>
    <property type="molecule type" value="Genomic_DNA"/>
</dbReference>
<dbReference type="Gene3D" id="3.40.1190.20">
    <property type="match status" value="1"/>
</dbReference>